<gene>
    <name evidence="7" type="ORF">COCHEDRAFT_1147454</name>
</gene>
<dbReference type="eggNOG" id="KOG2615">
    <property type="taxonomic scope" value="Eukaryota"/>
</dbReference>
<evidence type="ECO:0000256" key="1">
    <source>
        <dbReference type="ARBA" id="ARBA00004141"/>
    </source>
</evidence>
<proteinExistence type="predicted"/>
<dbReference type="EMBL" id="KB445586">
    <property type="protein sequence ID" value="EMD85871.1"/>
    <property type="molecule type" value="Genomic_DNA"/>
</dbReference>
<sequence length="533" mass="59141">MANRYGRPSWAALPRKGQLLVLCMIRITEPITVFCLNSYIFYQLRYLDPNSPDDEIIRQASSLRSVYMLAQCVSCFLWGLVADSPLGGRKLVLLIALGCSFLSNLSLCFISSYKQAIVIYAAQGFSNNNTAIVRTLVSEVVPQKRQVSRFQARAFVLLPICTSFASVLGPLIAGLTVEANPQTQTSNRSFLERHPYALPPLINSMLLLVPLFSTFFFLEETLEPLREEYDPGIAISRRIMSFISRSSRHQLARYEAVPVDIDGDREMECFTRVENGGQGASSMRPKSILEEDEIVNKAECVLPTSWMFTKKMMLVLFAGFLQDIQVGVTSDAMNNLLSFPVASEEQERQTVLPFRFTGGAGFKPSSLAWTTCIFGMLGLPFQLWLYPRITQSLGVLRTWRYFMFAFPSIWFLYPYIAVLPSSLPPPSEKTGFFIWGFIVFLAIITGLFVGCVMPCQLILVAQSSPHPSALAKTQSIAFFVSTATRASSSAISGVLLAFGLDRNLAGLPFWLSALVGAIAIGINPLIEENGFEG</sequence>
<evidence type="ECO:0000313" key="8">
    <source>
        <dbReference type="Proteomes" id="UP000016936"/>
    </source>
</evidence>
<feature type="transmembrane region" description="Helical" evidence="6">
    <location>
        <begin position="398"/>
        <end position="420"/>
    </location>
</feature>
<dbReference type="AlphaFoldDB" id="M2TVZ1"/>
<feature type="transmembrane region" description="Helical" evidence="6">
    <location>
        <begin position="154"/>
        <end position="177"/>
    </location>
</feature>
<keyword evidence="8" id="KW-1185">Reference proteome</keyword>
<keyword evidence="5 6" id="KW-0472">Membrane</keyword>
<feature type="transmembrane region" description="Helical" evidence="6">
    <location>
        <begin position="93"/>
        <end position="113"/>
    </location>
</feature>
<feature type="transmembrane region" description="Helical" evidence="6">
    <location>
        <begin position="367"/>
        <end position="386"/>
    </location>
</feature>
<protein>
    <recommendedName>
        <fullName evidence="9">Major facilitator superfamily (MFS) profile domain-containing protein</fullName>
    </recommendedName>
</protein>
<feature type="transmembrane region" description="Helical" evidence="6">
    <location>
        <begin position="19"/>
        <end position="42"/>
    </location>
</feature>
<dbReference type="GO" id="GO:0022857">
    <property type="term" value="F:transmembrane transporter activity"/>
    <property type="evidence" value="ECO:0007669"/>
    <property type="project" value="InterPro"/>
</dbReference>
<name>M2TVZ1_COCH5</name>
<comment type="subcellular location">
    <subcellularLocation>
        <location evidence="1">Membrane</location>
        <topology evidence="1">Multi-pass membrane protein</topology>
    </subcellularLocation>
</comment>
<feature type="transmembrane region" description="Helical" evidence="6">
    <location>
        <begin position="197"/>
        <end position="218"/>
    </location>
</feature>
<evidence type="ECO:0000313" key="7">
    <source>
        <dbReference type="EMBL" id="EMD85871.1"/>
    </source>
</evidence>
<accession>M2TVZ1</accession>
<feature type="transmembrane region" description="Helical" evidence="6">
    <location>
        <begin position="504"/>
        <end position="526"/>
    </location>
</feature>
<evidence type="ECO:0000256" key="3">
    <source>
        <dbReference type="ARBA" id="ARBA00022692"/>
    </source>
</evidence>
<dbReference type="PANTHER" id="PTHR23504:SF6">
    <property type="entry name" value="MULTIDRUG TRANSPORTER, PUTATIVE (AFU_ORTHOLOGUE AFUA_4G08740)-RELATED"/>
    <property type="match status" value="1"/>
</dbReference>
<reference evidence="7 8" key="1">
    <citation type="journal article" date="2012" name="PLoS Pathog.">
        <title>Diverse lifestyles and strategies of plant pathogenesis encoded in the genomes of eighteen Dothideomycetes fungi.</title>
        <authorList>
            <person name="Ohm R.A."/>
            <person name="Feau N."/>
            <person name="Henrissat B."/>
            <person name="Schoch C.L."/>
            <person name="Horwitz B.A."/>
            <person name="Barry K.W."/>
            <person name="Condon B.J."/>
            <person name="Copeland A.C."/>
            <person name="Dhillon B."/>
            <person name="Glaser F."/>
            <person name="Hesse C.N."/>
            <person name="Kosti I."/>
            <person name="LaButti K."/>
            <person name="Lindquist E.A."/>
            <person name="Lucas S."/>
            <person name="Salamov A.A."/>
            <person name="Bradshaw R.E."/>
            <person name="Ciuffetti L."/>
            <person name="Hamelin R.C."/>
            <person name="Kema G.H.J."/>
            <person name="Lawrence C."/>
            <person name="Scott J.A."/>
            <person name="Spatafora J.W."/>
            <person name="Turgeon B.G."/>
            <person name="de Wit P.J.G.M."/>
            <person name="Zhong S."/>
            <person name="Goodwin S.B."/>
            <person name="Grigoriev I.V."/>
        </authorList>
    </citation>
    <scope>NUCLEOTIDE SEQUENCE [LARGE SCALE GENOMIC DNA]</scope>
    <source>
        <strain evidence="8">C5 / ATCC 48332 / race O</strain>
    </source>
</reference>
<reference evidence="8" key="2">
    <citation type="journal article" date="2013" name="PLoS Genet.">
        <title>Comparative genome structure, secondary metabolite, and effector coding capacity across Cochliobolus pathogens.</title>
        <authorList>
            <person name="Condon B.J."/>
            <person name="Leng Y."/>
            <person name="Wu D."/>
            <person name="Bushley K.E."/>
            <person name="Ohm R.A."/>
            <person name="Otillar R."/>
            <person name="Martin J."/>
            <person name="Schackwitz W."/>
            <person name="Grimwood J."/>
            <person name="MohdZainudin N."/>
            <person name="Xue C."/>
            <person name="Wang R."/>
            <person name="Manning V.A."/>
            <person name="Dhillon B."/>
            <person name="Tu Z.J."/>
            <person name="Steffenson B.J."/>
            <person name="Salamov A."/>
            <person name="Sun H."/>
            <person name="Lowry S."/>
            <person name="LaButti K."/>
            <person name="Han J."/>
            <person name="Copeland A."/>
            <person name="Lindquist E."/>
            <person name="Barry K."/>
            <person name="Schmutz J."/>
            <person name="Baker S.E."/>
            <person name="Ciuffetti L.M."/>
            <person name="Grigoriev I.V."/>
            <person name="Zhong S."/>
            <person name="Turgeon B.G."/>
        </authorList>
    </citation>
    <scope>NUCLEOTIDE SEQUENCE [LARGE SCALE GENOMIC DNA]</scope>
    <source>
        <strain evidence="8">C5 / ATCC 48332 / race O</strain>
    </source>
</reference>
<evidence type="ECO:0008006" key="9">
    <source>
        <dbReference type="Google" id="ProtNLM"/>
    </source>
</evidence>
<organism evidence="7 8">
    <name type="scientific">Cochliobolus heterostrophus (strain C5 / ATCC 48332 / race O)</name>
    <name type="common">Southern corn leaf blight fungus</name>
    <name type="synonym">Bipolaris maydis</name>
    <dbReference type="NCBI Taxonomy" id="701091"/>
    <lineage>
        <taxon>Eukaryota</taxon>
        <taxon>Fungi</taxon>
        <taxon>Dikarya</taxon>
        <taxon>Ascomycota</taxon>
        <taxon>Pezizomycotina</taxon>
        <taxon>Dothideomycetes</taxon>
        <taxon>Pleosporomycetidae</taxon>
        <taxon>Pleosporales</taxon>
        <taxon>Pleosporineae</taxon>
        <taxon>Pleosporaceae</taxon>
        <taxon>Bipolaris</taxon>
    </lineage>
</organism>
<feature type="transmembrane region" description="Helical" evidence="6">
    <location>
        <begin position="432"/>
        <end position="455"/>
    </location>
</feature>
<dbReference type="InterPro" id="IPR011701">
    <property type="entry name" value="MFS"/>
</dbReference>
<dbReference type="SUPFAM" id="SSF103473">
    <property type="entry name" value="MFS general substrate transporter"/>
    <property type="match status" value="1"/>
</dbReference>
<feature type="transmembrane region" description="Helical" evidence="6">
    <location>
        <begin position="312"/>
        <end position="330"/>
    </location>
</feature>
<dbReference type="GO" id="GO:0016020">
    <property type="term" value="C:membrane"/>
    <property type="evidence" value="ECO:0007669"/>
    <property type="project" value="UniProtKB-SubCell"/>
</dbReference>
<dbReference type="Pfam" id="PF07690">
    <property type="entry name" value="MFS_1"/>
    <property type="match status" value="1"/>
</dbReference>
<dbReference type="OMA" id="TRYPYAL"/>
<keyword evidence="3 6" id="KW-0812">Transmembrane</keyword>
<dbReference type="OrthoDB" id="10262656at2759"/>
<dbReference type="Gene3D" id="1.20.1250.20">
    <property type="entry name" value="MFS general substrate transporter like domains"/>
    <property type="match status" value="1"/>
</dbReference>
<dbReference type="Proteomes" id="UP000016936">
    <property type="component" value="Unassembled WGS sequence"/>
</dbReference>
<evidence type="ECO:0000256" key="6">
    <source>
        <dbReference type="SAM" id="Phobius"/>
    </source>
</evidence>
<evidence type="ECO:0000256" key="2">
    <source>
        <dbReference type="ARBA" id="ARBA00022448"/>
    </source>
</evidence>
<evidence type="ECO:0000256" key="5">
    <source>
        <dbReference type="ARBA" id="ARBA00023136"/>
    </source>
</evidence>
<dbReference type="InterPro" id="IPR036259">
    <property type="entry name" value="MFS_trans_sf"/>
</dbReference>
<keyword evidence="4 6" id="KW-1133">Transmembrane helix</keyword>
<evidence type="ECO:0000256" key="4">
    <source>
        <dbReference type="ARBA" id="ARBA00022989"/>
    </source>
</evidence>
<dbReference type="PANTHER" id="PTHR23504">
    <property type="entry name" value="MAJOR FACILITATOR SUPERFAMILY DOMAIN-CONTAINING PROTEIN 10"/>
    <property type="match status" value="1"/>
</dbReference>
<dbReference type="HOGENOM" id="CLU_001265_54_5_1"/>
<keyword evidence="2" id="KW-0813">Transport</keyword>